<accession>A0A2T3P014</accession>
<dbReference type="PANTHER" id="PTHR30146">
    <property type="entry name" value="LACI-RELATED TRANSCRIPTIONAL REPRESSOR"/>
    <property type="match status" value="1"/>
</dbReference>
<dbReference type="PANTHER" id="PTHR30146:SF109">
    <property type="entry name" value="HTH-TYPE TRANSCRIPTIONAL REGULATOR GALS"/>
    <property type="match status" value="1"/>
</dbReference>
<proteinExistence type="predicted"/>
<name>A0A2T3P014_9GAMM</name>
<evidence type="ECO:0000313" key="5">
    <source>
        <dbReference type="EMBL" id="PSW21822.1"/>
    </source>
</evidence>
<keyword evidence="2" id="KW-0238">DNA-binding</keyword>
<dbReference type="AlphaFoldDB" id="A0A2T3P014"/>
<dbReference type="InterPro" id="IPR010982">
    <property type="entry name" value="Lambda_DNA-bd_dom_sf"/>
</dbReference>
<dbReference type="InterPro" id="IPR028082">
    <property type="entry name" value="Peripla_BP_I"/>
</dbReference>
<dbReference type="InterPro" id="IPR046335">
    <property type="entry name" value="LacI/GalR-like_sensor"/>
</dbReference>
<organism evidence="5 6">
    <name type="scientific">Photobacterium sanctipauli</name>
    <dbReference type="NCBI Taxonomy" id="1342794"/>
    <lineage>
        <taxon>Bacteria</taxon>
        <taxon>Pseudomonadati</taxon>
        <taxon>Pseudomonadota</taxon>
        <taxon>Gammaproteobacteria</taxon>
        <taxon>Vibrionales</taxon>
        <taxon>Vibrionaceae</taxon>
        <taxon>Photobacterium</taxon>
    </lineage>
</organism>
<evidence type="ECO:0000256" key="1">
    <source>
        <dbReference type="ARBA" id="ARBA00023015"/>
    </source>
</evidence>
<keyword evidence="1" id="KW-0805">Transcription regulation</keyword>
<dbReference type="Gene3D" id="3.40.50.2300">
    <property type="match status" value="2"/>
</dbReference>
<feature type="domain" description="HTH lacI-type" evidence="4">
    <location>
        <begin position="9"/>
        <end position="53"/>
    </location>
</feature>
<protein>
    <submittedName>
        <fullName evidence="5">LacI family transcriptional regulator</fullName>
    </submittedName>
</protein>
<dbReference type="GO" id="GO:0003700">
    <property type="term" value="F:DNA-binding transcription factor activity"/>
    <property type="evidence" value="ECO:0007669"/>
    <property type="project" value="TreeGrafter"/>
</dbReference>
<evidence type="ECO:0000256" key="3">
    <source>
        <dbReference type="ARBA" id="ARBA00023163"/>
    </source>
</evidence>
<comment type="caution">
    <text evidence="5">The sequence shown here is derived from an EMBL/GenBank/DDBJ whole genome shotgun (WGS) entry which is preliminary data.</text>
</comment>
<dbReference type="Pfam" id="PF13377">
    <property type="entry name" value="Peripla_BP_3"/>
    <property type="match status" value="1"/>
</dbReference>
<dbReference type="Proteomes" id="UP000241771">
    <property type="component" value="Unassembled WGS sequence"/>
</dbReference>
<gene>
    <name evidence="5" type="ORF">C9I98_00710</name>
</gene>
<keyword evidence="3" id="KW-0804">Transcription</keyword>
<dbReference type="CDD" id="cd06267">
    <property type="entry name" value="PBP1_LacI_sugar_binding-like"/>
    <property type="match status" value="1"/>
</dbReference>
<dbReference type="GO" id="GO:0000976">
    <property type="term" value="F:transcription cis-regulatory region binding"/>
    <property type="evidence" value="ECO:0007669"/>
    <property type="project" value="TreeGrafter"/>
</dbReference>
<dbReference type="Gene3D" id="1.10.260.40">
    <property type="entry name" value="lambda repressor-like DNA-binding domains"/>
    <property type="match status" value="1"/>
</dbReference>
<dbReference type="SMART" id="SM00354">
    <property type="entry name" value="HTH_LACI"/>
    <property type="match status" value="1"/>
</dbReference>
<dbReference type="SUPFAM" id="SSF53822">
    <property type="entry name" value="Periplasmic binding protein-like I"/>
    <property type="match status" value="1"/>
</dbReference>
<keyword evidence="6" id="KW-1185">Reference proteome</keyword>
<sequence length="362" mass="39531">MTRLDNKKITLDTLATLAGVSKATVSRVLNGNAFVSEDIKSKVQLVIAETGYKSKTKSLNFGLDIKKVTIISGDFLGNAHSFYNEILSGVKKESHRLALDLDMFLIKQKTTLEQIENKVSNSSAILLIGVDNKDVLGLIKKHNTPTVIINGNDFGMGISSISPDYTLGGQLVTNELIHLGHKKIKLVTSQHRYSLVQRTDGFRHALDLNQIPYDINTDVLDLSSYARDILGNEALQKRIITGQAGMDFGASEILDHAVENGEFDGYSAVFCVCDMVAYALLDAFENHSIAVPEQKSVVGFDNLEMSTMTSPSLTTISTNFPDLAKAALHMLIKEINQTHAFTSRLSVGVSLIKRDSSAPCPI</sequence>
<dbReference type="Pfam" id="PF00356">
    <property type="entry name" value="LacI"/>
    <property type="match status" value="1"/>
</dbReference>
<evidence type="ECO:0000313" key="6">
    <source>
        <dbReference type="Proteomes" id="UP000241771"/>
    </source>
</evidence>
<reference evidence="5 6" key="1">
    <citation type="submission" date="2018-01" db="EMBL/GenBank/DDBJ databases">
        <title>Whole genome sequencing of Histamine producing bacteria.</title>
        <authorList>
            <person name="Butler K."/>
        </authorList>
    </citation>
    <scope>NUCLEOTIDE SEQUENCE [LARGE SCALE GENOMIC DNA]</scope>
    <source>
        <strain evidence="5 6">DSM 100436</strain>
    </source>
</reference>
<dbReference type="CDD" id="cd01392">
    <property type="entry name" value="HTH_LacI"/>
    <property type="match status" value="1"/>
</dbReference>
<evidence type="ECO:0000259" key="4">
    <source>
        <dbReference type="PROSITE" id="PS50932"/>
    </source>
</evidence>
<dbReference type="InterPro" id="IPR000843">
    <property type="entry name" value="HTH_LacI"/>
</dbReference>
<dbReference type="SUPFAM" id="SSF47413">
    <property type="entry name" value="lambda repressor-like DNA-binding domains"/>
    <property type="match status" value="1"/>
</dbReference>
<dbReference type="EMBL" id="PYMA01000001">
    <property type="protein sequence ID" value="PSW21822.1"/>
    <property type="molecule type" value="Genomic_DNA"/>
</dbReference>
<evidence type="ECO:0000256" key="2">
    <source>
        <dbReference type="ARBA" id="ARBA00023125"/>
    </source>
</evidence>
<dbReference type="PROSITE" id="PS50932">
    <property type="entry name" value="HTH_LACI_2"/>
    <property type="match status" value="1"/>
</dbReference>